<comment type="caution">
    <text evidence="2">The sequence shown here is derived from an EMBL/GenBank/DDBJ whole genome shotgun (WGS) entry which is preliminary data.</text>
</comment>
<dbReference type="Gene3D" id="3.90.550.10">
    <property type="entry name" value="Spore Coat Polysaccharide Biosynthesis Protein SpsA, Chain A"/>
    <property type="match status" value="1"/>
</dbReference>
<evidence type="ECO:0000259" key="1">
    <source>
        <dbReference type="Pfam" id="PF00535"/>
    </source>
</evidence>
<dbReference type="PANTHER" id="PTHR22916">
    <property type="entry name" value="GLYCOSYLTRANSFERASE"/>
    <property type="match status" value="1"/>
</dbReference>
<name>A0A1Y4JU49_9BACE</name>
<organism evidence="2 3">
    <name type="scientific">Bacteroides clarus</name>
    <dbReference type="NCBI Taxonomy" id="626929"/>
    <lineage>
        <taxon>Bacteria</taxon>
        <taxon>Pseudomonadati</taxon>
        <taxon>Bacteroidota</taxon>
        <taxon>Bacteroidia</taxon>
        <taxon>Bacteroidales</taxon>
        <taxon>Bacteroidaceae</taxon>
        <taxon>Bacteroides</taxon>
    </lineage>
</organism>
<evidence type="ECO:0000313" key="2">
    <source>
        <dbReference type="EMBL" id="OUP34790.1"/>
    </source>
</evidence>
<dbReference type="Pfam" id="PF00535">
    <property type="entry name" value="Glycos_transf_2"/>
    <property type="match status" value="1"/>
</dbReference>
<protein>
    <recommendedName>
        <fullName evidence="1">Glycosyltransferase 2-like domain-containing protein</fullName>
    </recommendedName>
</protein>
<dbReference type="RefSeq" id="WP_087412443.1">
    <property type="nucleotide sequence ID" value="NZ_CALIXP010000024.1"/>
</dbReference>
<proteinExistence type="predicted"/>
<dbReference type="AlphaFoldDB" id="A0A1Y4JU49"/>
<gene>
    <name evidence="2" type="ORF">B5F24_06315</name>
</gene>
<feature type="domain" description="Glycosyltransferase 2-like" evidence="1">
    <location>
        <begin position="6"/>
        <end position="105"/>
    </location>
</feature>
<dbReference type="SUPFAM" id="SSF53448">
    <property type="entry name" value="Nucleotide-diphospho-sugar transferases"/>
    <property type="match status" value="1"/>
</dbReference>
<dbReference type="InterPro" id="IPR029044">
    <property type="entry name" value="Nucleotide-diphossugar_trans"/>
</dbReference>
<dbReference type="PANTHER" id="PTHR22916:SF3">
    <property type="entry name" value="UDP-GLCNAC:BETAGAL BETA-1,3-N-ACETYLGLUCOSAMINYLTRANSFERASE-LIKE PROTEIN 1"/>
    <property type="match status" value="1"/>
</dbReference>
<dbReference type="EMBL" id="NFKE01000004">
    <property type="protein sequence ID" value="OUP34790.1"/>
    <property type="molecule type" value="Genomic_DNA"/>
</dbReference>
<sequence length="294" mass="34997">MEFLFSVFTPTYNRAGTIARAYNHLCKQTLRNFEWIVIDDGSTDNTEETIREWIKEGRIHIVYIKQANGGKHRAFNRAVQIAKGEIFICLDSDDYYIETSLRTIAWYYEQVRKKEEVVGFSCLVSDFRGNLIGTELPSDQFICSHYDLYHNYNVKGDKGLIYYTHILRKFPFPEFEYELFVPEALILNRISRYYKICCINKVLCRVEYRDDGLSNQYRQLCLRNPKGYSLYINELNYFKLSFVKYILNNASYVKYSLKGNKKNLDIYYEAINKRWTFIIAHLLGILLYIKDRKK</sequence>
<dbReference type="InterPro" id="IPR001173">
    <property type="entry name" value="Glyco_trans_2-like"/>
</dbReference>
<accession>A0A1Y4JU49</accession>
<dbReference type="CDD" id="cd00761">
    <property type="entry name" value="Glyco_tranf_GTA_type"/>
    <property type="match status" value="1"/>
</dbReference>
<dbReference type="GO" id="GO:0016758">
    <property type="term" value="F:hexosyltransferase activity"/>
    <property type="evidence" value="ECO:0007669"/>
    <property type="project" value="UniProtKB-ARBA"/>
</dbReference>
<dbReference type="Proteomes" id="UP000196587">
    <property type="component" value="Unassembled WGS sequence"/>
</dbReference>
<reference evidence="3" key="1">
    <citation type="submission" date="2017-04" db="EMBL/GenBank/DDBJ databases">
        <title>Function of individual gut microbiota members based on whole genome sequencing of pure cultures obtained from chicken caecum.</title>
        <authorList>
            <person name="Medvecky M."/>
            <person name="Cejkova D."/>
            <person name="Polansky O."/>
            <person name="Karasova D."/>
            <person name="Kubasova T."/>
            <person name="Cizek A."/>
            <person name="Rychlik I."/>
        </authorList>
    </citation>
    <scope>NUCLEOTIDE SEQUENCE [LARGE SCALE GENOMIC DNA]</scope>
    <source>
        <strain evidence="3">An189</strain>
    </source>
</reference>
<evidence type="ECO:0000313" key="3">
    <source>
        <dbReference type="Proteomes" id="UP000196587"/>
    </source>
</evidence>